<reference evidence="5 6" key="1">
    <citation type="journal article" date="2019" name="Microorganisms">
        <title>Genome Insights into the Novel Species Microvirga brassicacearum, a Rapeseed Endophyte with Biotechnological Potential.</title>
        <authorList>
            <person name="Jimenez-Gomez A."/>
            <person name="Saati-Santamaria Z."/>
            <person name="Igual J.M."/>
            <person name="Rivas R."/>
            <person name="Mateos P.F."/>
            <person name="Garcia-Fraile P."/>
        </authorList>
    </citation>
    <scope>NUCLEOTIDE SEQUENCE [LARGE SCALE GENOMIC DNA]</scope>
    <source>
        <strain evidence="5 6">CDVBN77</strain>
    </source>
</reference>
<evidence type="ECO:0000313" key="5">
    <source>
        <dbReference type="EMBL" id="KAB0265425.1"/>
    </source>
</evidence>
<protein>
    <submittedName>
        <fullName evidence="5">4'-phosphopantetheinyl transferase superfamily protein</fullName>
    </submittedName>
</protein>
<evidence type="ECO:0000256" key="3">
    <source>
        <dbReference type="SAM" id="MobiDB-lite"/>
    </source>
</evidence>
<accession>A0A5N3P6W2</accession>
<keyword evidence="6" id="KW-1185">Reference proteome</keyword>
<dbReference type="Proteomes" id="UP000325684">
    <property type="component" value="Unassembled WGS sequence"/>
</dbReference>
<proteinExistence type="inferred from homology"/>
<sequence>MTTAISTSPTGSCGWMRGRSPASKKQAWNSPDAIRPSMSGLDTLTDPRLWPDGRREELPFLEPGDVHLWSAGLDALDPTDLQLPLDAAEHSRAAAFRFARDAHRFRVAMWMRRSILGRYLGKEPADIRFCTGPYGRPEFDLSDFPRGLRFNASHSGGVSILALTLDNPIGVDIEIPRPLPDFVQMAHAIFHPSEWRAIVAMGDPADREAAFYRCWTRKEAIAKGVGLGLNLPFDRFAVETTPIKAPVITAIEPGLDLESSWNLRDFSATHVYAAVATSCAPRLLACRSWLP</sequence>
<comment type="caution">
    <text evidence="5">The sequence shown here is derived from an EMBL/GenBank/DDBJ whole genome shotgun (WGS) entry which is preliminary data.</text>
</comment>
<dbReference type="SUPFAM" id="SSF56214">
    <property type="entry name" value="4'-phosphopantetheinyl transferase"/>
    <property type="match status" value="2"/>
</dbReference>
<feature type="domain" description="4'-phosphopantetheinyl transferase" evidence="4">
    <location>
        <begin position="168"/>
        <end position="266"/>
    </location>
</feature>
<keyword evidence="2 5" id="KW-0808">Transferase</keyword>
<evidence type="ECO:0000259" key="4">
    <source>
        <dbReference type="Pfam" id="PF01648"/>
    </source>
</evidence>
<dbReference type="AlphaFoldDB" id="A0A5N3P6W2"/>
<dbReference type="PANTHER" id="PTHR12215">
    <property type="entry name" value="PHOSPHOPANTETHEINE TRANSFERASE"/>
    <property type="match status" value="1"/>
</dbReference>
<dbReference type="GO" id="GO:0005829">
    <property type="term" value="C:cytosol"/>
    <property type="evidence" value="ECO:0007669"/>
    <property type="project" value="TreeGrafter"/>
</dbReference>
<organism evidence="5 6">
    <name type="scientific">Microvirga brassicacearum</name>
    <dbReference type="NCBI Taxonomy" id="2580413"/>
    <lineage>
        <taxon>Bacteria</taxon>
        <taxon>Pseudomonadati</taxon>
        <taxon>Pseudomonadota</taxon>
        <taxon>Alphaproteobacteria</taxon>
        <taxon>Hyphomicrobiales</taxon>
        <taxon>Methylobacteriaceae</taxon>
        <taxon>Microvirga</taxon>
    </lineage>
</organism>
<dbReference type="GO" id="GO:0008897">
    <property type="term" value="F:holo-[acyl-carrier-protein] synthase activity"/>
    <property type="evidence" value="ECO:0007669"/>
    <property type="project" value="InterPro"/>
</dbReference>
<dbReference type="OrthoDB" id="9808281at2"/>
<dbReference type="InterPro" id="IPR008278">
    <property type="entry name" value="4-PPantetheinyl_Trfase_dom"/>
</dbReference>
<dbReference type="EMBL" id="VCMV01000035">
    <property type="protein sequence ID" value="KAB0265425.1"/>
    <property type="molecule type" value="Genomic_DNA"/>
</dbReference>
<feature type="region of interest" description="Disordered" evidence="3">
    <location>
        <begin position="1"/>
        <end position="40"/>
    </location>
</feature>
<dbReference type="GO" id="GO:0019878">
    <property type="term" value="P:lysine biosynthetic process via aminoadipic acid"/>
    <property type="evidence" value="ECO:0007669"/>
    <property type="project" value="TreeGrafter"/>
</dbReference>
<dbReference type="InterPro" id="IPR037143">
    <property type="entry name" value="4-PPantetheinyl_Trfase_dom_sf"/>
</dbReference>
<dbReference type="Gene3D" id="3.90.470.20">
    <property type="entry name" value="4'-phosphopantetheinyl transferase domain"/>
    <property type="match status" value="2"/>
</dbReference>
<evidence type="ECO:0000313" key="6">
    <source>
        <dbReference type="Proteomes" id="UP000325684"/>
    </source>
</evidence>
<evidence type="ECO:0000256" key="1">
    <source>
        <dbReference type="ARBA" id="ARBA00010990"/>
    </source>
</evidence>
<dbReference type="PANTHER" id="PTHR12215:SF10">
    <property type="entry name" value="L-AMINOADIPATE-SEMIALDEHYDE DEHYDROGENASE-PHOSPHOPANTETHEINYL TRANSFERASE"/>
    <property type="match status" value="1"/>
</dbReference>
<comment type="similarity">
    <text evidence="1">Belongs to the P-Pant transferase superfamily. Gsp/Sfp/HetI/AcpT family.</text>
</comment>
<name>A0A5N3P6W2_9HYPH</name>
<dbReference type="Pfam" id="PF01648">
    <property type="entry name" value="ACPS"/>
    <property type="match status" value="1"/>
</dbReference>
<gene>
    <name evidence="5" type="ORF">FEZ63_18260</name>
</gene>
<dbReference type="InterPro" id="IPR050559">
    <property type="entry name" value="P-Pant_transferase_sf"/>
</dbReference>
<dbReference type="GO" id="GO:0000287">
    <property type="term" value="F:magnesium ion binding"/>
    <property type="evidence" value="ECO:0007669"/>
    <property type="project" value="InterPro"/>
</dbReference>
<evidence type="ECO:0000256" key="2">
    <source>
        <dbReference type="ARBA" id="ARBA00022679"/>
    </source>
</evidence>
<feature type="compositionally biased region" description="Polar residues" evidence="3">
    <location>
        <begin position="1"/>
        <end position="11"/>
    </location>
</feature>